<keyword evidence="2" id="KW-1185">Reference proteome</keyword>
<evidence type="ECO:0000313" key="3">
    <source>
        <dbReference type="WBParaSite" id="PEQ_0000196801-mRNA-1"/>
    </source>
</evidence>
<dbReference type="PANTHER" id="PTHR46121">
    <property type="entry name" value="STEROIDOGENIC ACUTE REGULATORY PROTEIN-LIKE"/>
    <property type="match status" value="1"/>
</dbReference>
<accession>A0A914R6T2</accession>
<dbReference type="GO" id="GO:0099044">
    <property type="term" value="P:vesicle tethering to endoplasmic reticulum"/>
    <property type="evidence" value="ECO:0007669"/>
    <property type="project" value="TreeGrafter"/>
</dbReference>
<feature type="domain" description="START" evidence="1">
    <location>
        <begin position="31"/>
        <end position="118"/>
    </location>
</feature>
<dbReference type="GO" id="GO:0005789">
    <property type="term" value="C:endoplasmic reticulum membrane"/>
    <property type="evidence" value="ECO:0007669"/>
    <property type="project" value="TreeGrafter"/>
</dbReference>
<reference evidence="3" key="1">
    <citation type="submission" date="2022-11" db="UniProtKB">
        <authorList>
            <consortium name="WormBaseParasite"/>
        </authorList>
    </citation>
    <scope>IDENTIFICATION</scope>
</reference>
<dbReference type="GO" id="GO:0008289">
    <property type="term" value="F:lipid binding"/>
    <property type="evidence" value="ECO:0007669"/>
    <property type="project" value="InterPro"/>
</dbReference>
<name>A0A914R6T2_PAREQ</name>
<organism evidence="2 3">
    <name type="scientific">Parascaris equorum</name>
    <name type="common">Equine roundworm</name>
    <dbReference type="NCBI Taxonomy" id="6256"/>
    <lineage>
        <taxon>Eukaryota</taxon>
        <taxon>Metazoa</taxon>
        <taxon>Ecdysozoa</taxon>
        <taxon>Nematoda</taxon>
        <taxon>Chromadorea</taxon>
        <taxon>Rhabditida</taxon>
        <taxon>Spirurina</taxon>
        <taxon>Ascaridomorpha</taxon>
        <taxon>Ascaridoidea</taxon>
        <taxon>Ascarididae</taxon>
        <taxon>Parascaris</taxon>
    </lineage>
</organism>
<dbReference type="AlphaFoldDB" id="A0A914R6T2"/>
<dbReference type="GO" id="GO:0140284">
    <property type="term" value="C:endoplasmic reticulum-endosome membrane contact site"/>
    <property type="evidence" value="ECO:0007669"/>
    <property type="project" value="TreeGrafter"/>
</dbReference>
<dbReference type="Gene3D" id="3.30.530.20">
    <property type="match status" value="1"/>
</dbReference>
<dbReference type="Proteomes" id="UP000887564">
    <property type="component" value="Unplaced"/>
</dbReference>
<proteinExistence type="predicted"/>
<dbReference type="PANTHER" id="PTHR46121:SF3">
    <property type="entry name" value="STEROIDOGENIC ACUTE REGULATORY-LIKE PROTEIN 1"/>
    <property type="match status" value="1"/>
</dbReference>
<evidence type="ECO:0000313" key="2">
    <source>
        <dbReference type="Proteomes" id="UP000887564"/>
    </source>
</evidence>
<dbReference type="InterPro" id="IPR023393">
    <property type="entry name" value="START-like_dom_sf"/>
</dbReference>
<dbReference type="WBParaSite" id="PEQ_0000196801-mRNA-1">
    <property type="protein sequence ID" value="PEQ_0000196801-mRNA-1"/>
    <property type="gene ID" value="PEQ_0000196801"/>
</dbReference>
<dbReference type="GO" id="GO:0005765">
    <property type="term" value="C:lysosomal membrane"/>
    <property type="evidence" value="ECO:0007669"/>
    <property type="project" value="TreeGrafter"/>
</dbReference>
<dbReference type="SUPFAM" id="SSF55961">
    <property type="entry name" value="Bet v1-like"/>
    <property type="match status" value="1"/>
</dbReference>
<dbReference type="InterPro" id="IPR051869">
    <property type="entry name" value="STARD3"/>
</dbReference>
<dbReference type="InterPro" id="IPR002913">
    <property type="entry name" value="START_lipid-bd_dom"/>
</dbReference>
<dbReference type="Pfam" id="PF01852">
    <property type="entry name" value="START"/>
    <property type="match status" value="1"/>
</dbReference>
<dbReference type="GO" id="GO:0031902">
    <property type="term" value="C:late endosome membrane"/>
    <property type="evidence" value="ECO:0007669"/>
    <property type="project" value="TreeGrafter"/>
</dbReference>
<evidence type="ECO:0000259" key="1">
    <source>
        <dbReference type="Pfam" id="PF01852"/>
    </source>
</evidence>
<sequence length="160" mass="18342">MFCARSTNRAHVSEYVLQYESALKKAEAAFNEALDVFEDKDFETKKGWKKEGESPEHDIVYSKQVPDGKLFALKGEIPGNSSTVFYDNWTCFEEISKWNSNYVFTKKVVELSEHADIIHVPGRFMPKESDPNATVIDYILCVDLNGFIPKTIVNQVIFFE</sequence>
<protein>
    <submittedName>
        <fullName evidence="3">START domain-containing protein</fullName>
    </submittedName>
</protein>